<feature type="domain" description="Aminoglycoside phosphotransferase" evidence="1">
    <location>
        <begin position="253"/>
        <end position="372"/>
    </location>
</feature>
<name>A0A7S4M276_9EUKA</name>
<protein>
    <recommendedName>
        <fullName evidence="1">Aminoglycoside phosphotransferase domain-containing protein</fullName>
    </recommendedName>
</protein>
<dbReference type="PANTHER" id="PTHR11012:SF30">
    <property type="entry name" value="PROTEIN KINASE-LIKE DOMAIN-CONTAINING"/>
    <property type="match status" value="1"/>
</dbReference>
<dbReference type="SUPFAM" id="SSF56112">
    <property type="entry name" value="Protein kinase-like (PK-like)"/>
    <property type="match status" value="1"/>
</dbReference>
<reference evidence="2" key="1">
    <citation type="submission" date="2021-01" db="EMBL/GenBank/DDBJ databases">
        <authorList>
            <person name="Corre E."/>
            <person name="Pelletier E."/>
            <person name="Niang G."/>
            <person name="Scheremetjew M."/>
            <person name="Finn R."/>
            <person name="Kale V."/>
            <person name="Holt S."/>
            <person name="Cochrane G."/>
            <person name="Meng A."/>
            <person name="Brown T."/>
            <person name="Cohen L."/>
        </authorList>
    </citation>
    <scope>NUCLEOTIDE SEQUENCE</scope>
    <source>
        <strain evidence="2">UIO037</strain>
    </source>
</reference>
<dbReference type="AlphaFoldDB" id="A0A7S4M276"/>
<evidence type="ECO:0000259" key="1">
    <source>
        <dbReference type="Pfam" id="PF01636"/>
    </source>
</evidence>
<dbReference type="Pfam" id="PF01636">
    <property type="entry name" value="APH"/>
    <property type="match status" value="1"/>
</dbReference>
<gene>
    <name evidence="2" type="ORF">CPOL0286_LOCUS2229</name>
</gene>
<proteinExistence type="predicted"/>
<sequence length="548" mass="61540">MCQARDLRSAAVEKDARPRRRLTVRLYQLAFNRAKHEKPEQSRQGVLSRLLGRIDARKNPMFSLRRRSRPQRSVGNLGARIVQDAAARSSSVPTPIVPVGRAVPGVASIGSVNELTKEWLTSAFRYRGYLGPGGEVTSVKLRPLTEGLGALGDLLKVEVTLSGALPGAPTNFVAKFAPQGRTPIPRFLVRHTFMSETHFYFDFDVEQGGLPRPECYFALADASRRKLTFCLLIEDMAPARCVSRTAGCDDMDSLTSVMASLARLHARWWGHPKSAPLEWAPHPSDFAGAVGHVWRYLERAGLKALPACFGETYAPILDWAPLVLRRQRKIFRELFAEPLTLCHGDAHLDNIFFHERFSDGCALVDFGNMMFGQVCRPIGVQPRTLHPEGIRCPVSPLAVRPPPSLAPFSQGLSDVAFFLATNVSVETRRQHENTVLRFYHMRLIEGGVDPDAYPFERCLRDYRFQLWRPFVALLTLTPGFARQKRLREGMFASSPSEADERLLTMYLQFNQRLVAALLDHKWIDLLLEPQPKDTAAPRAELALYSCIL</sequence>
<evidence type="ECO:0000313" key="2">
    <source>
        <dbReference type="EMBL" id="CAE2196875.1"/>
    </source>
</evidence>
<accession>A0A7S4M276</accession>
<dbReference type="PANTHER" id="PTHR11012">
    <property type="entry name" value="PROTEIN KINASE-LIKE DOMAIN-CONTAINING"/>
    <property type="match status" value="1"/>
</dbReference>
<organism evidence="2">
    <name type="scientific">Prymnesium polylepis</name>
    <dbReference type="NCBI Taxonomy" id="72548"/>
    <lineage>
        <taxon>Eukaryota</taxon>
        <taxon>Haptista</taxon>
        <taxon>Haptophyta</taxon>
        <taxon>Prymnesiophyceae</taxon>
        <taxon>Prymnesiales</taxon>
        <taxon>Prymnesiaceae</taxon>
        <taxon>Prymnesium</taxon>
    </lineage>
</organism>
<dbReference type="EMBL" id="HBKO01004592">
    <property type="protein sequence ID" value="CAE2196875.1"/>
    <property type="molecule type" value="Transcribed_RNA"/>
</dbReference>
<dbReference type="InterPro" id="IPR002575">
    <property type="entry name" value="Aminoglycoside_PTrfase"/>
</dbReference>
<dbReference type="Gene3D" id="3.90.1200.10">
    <property type="match status" value="1"/>
</dbReference>
<dbReference type="InterPro" id="IPR011009">
    <property type="entry name" value="Kinase-like_dom_sf"/>
</dbReference>